<protein>
    <recommendedName>
        <fullName evidence="4">Phage abortive infection protein</fullName>
    </recommendedName>
</protein>
<dbReference type="EMBL" id="NUEQ01000011">
    <property type="protein sequence ID" value="PEJ35944.1"/>
    <property type="molecule type" value="Genomic_DNA"/>
</dbReference>
<evidence type="ECO:0000256" key="1">
    <source>
        <dbReference type="SAM" id="Phobius"/>
    </source>
</evidence>
<keyword evidence="1" id="KW-0472">Membrane</keyword>
<evidence type="ECO:0000313" key="2">
    <source>
        <dbReference type="EMBL" id="PEJ35944.1"/>
    </source>
</evidence>
<comment type="caution">
    <text evidence="2">The sequence shown here is derived from an EMBL/GenBank/DDBJ whole genome shotgun (WGS) entry which is preliminary data.</text>
</comment>
<accession>A0AAX0S4T5</accession>
<feature type="transmembrane region" description="Helical" evidence="1">
    <location>
        <begin position="53"/>
        <end position="71"/>
    </location>
</feature>
<reference evidence="2 3" key="1">
    <citation type="submission" date="2017-09" db="EMBL/GenBank/DDBJ databases">
        <title>Large-scale bioinformatics analysis of Bacillus genomes uncovers conserved roles of natural products in bacterial physiology.</title>
        <authorList>
            <consortium name="Agbiome Team Llc"/>
            <person name="Bleich R.M."/>
            <person name="Kirk G.J."/>
            <person name="Santa Maria K.C."/>
            <person name="Allen S.E."/>
            <person name="Farag S."/>
            <person name="Shank E.A."/>
            <person name="Bowers A."/>
        </authorList>
    </citation>
    <scope>NUCLEOTIDE SEQUENCE [LARGE SCALE GENOMIC DNA]</scope>
    <source>
        <strain evidence="2 3">AFS003229</strain>
    </source>
</reference>
<name>A0AAX0S4T5_9BACI</name>
<dbReference type="RefSeq" id="WP_098175193.1">
    <property type="nucleotide sequence ID" value="NZ_NUEQ01000011.1"/>
</dbReference>
<keyword evidence="1" id="KW-1133">Transmembrane helix</keyword>
<keyword evidence="1" id="KW-0812">Transmembrane</keyword>
<feature type="transmembrane region" description="Helical" evidence="1">
    <location>
        <begin position="21"/>
        <end position="41"/>
    </location>
</feature>
<gene>
    <name evidence="2" type="ORF">CN689_05660</name>
</gene>
<dbReference type="AlphaFoldDB" id="A0AAX0S4T5"/>
<evidence type="ECO:0000313" key="3">
    <source>
        <dbReference type="Proteomes" id="UP000220106"/>
    </source>
</evidence>
<evidence type="ECO:0008006" key="4">
    <source>
        <dbReference type="Google" id="ProtNLM"/>
    </source>
</evidence>
<sequence length="302" mass="35740">MSNDFKKNQSIKINSDELVTPIMIFAMVSPVFGYFMVKLFGISFDKVGTYGDFIGGSTVPFLTTITILYIYQTNNLQREQLKIQKSEFSLLQQEMESTKEALQDQSKTTKMQRFENSFFIQIKEVRDAKKEIVVEYNNTAWGRTSFTTYKAIMSNFQDIFYTKLHQKIETSSDDLFSISEKDNKKEYYKFYGELTSAAIDESGIHSKESIQNFLYLINRCLQLIYHYKNIMDEWEITFYLEYLYKEITKDTINLVIFDMCLHGPNKSMIRELNFDQFADRTYIKSSRVDFRLINYILYQESD</sequence>
<organism evidence="2 3">
    <name type="scientific">Peribacillus butanolivorans</name>
    <dbReference type="NCBI Taxonomy" id="421767"/>
    <lineage>
        <taxon>Bacteria</taxon>
        <taxon>Bacillati</taxon>
        <taxon>Bacillota</taxon>
        <taxon>Bacilli</taxon>
        <taxon>Bacillales</taxon>
        <taxon>Bacillaceae</taxon>
        <taxon>Peribacillus</taxon>
    </lineage>
</organism>
<dbReference type="Proteomes" id="UP000220106">
    <property type="component" value="Unassembled WGS sequence"/>
</dbReference>
<proteinExistence type="predicted"/>